<proteinExistence type="predicted"/>
<evidence type="ECO:0000313" key="1">
    <source>
        <dbReference type="Proteomes" id="UP000887576"/>
    </source>
</evidence>
<dbReference type="Proteomes" id="UP000887576">
    <property type="component" value="Unplaced"/>
</dbReference>
<organism evidence="1 2">
    <name type="scientific">Panagrolaimus sp. JU765</name>
    <dbReference type="NCBI Taxonomy" id="591449"/>
    <lineage>
        <taxon>Eukaryota</taxon>
        <taxon>Metazoa</taxon>
        <taxon>Ecdysozoa</taxon>
        <taxon>Nematoda</taxon>
        <taxon>Chromadorea</taxon>
        <taxon>Rhabditida</taxon>
        <taxon>Tylenchina</taxon>
        <taxon>Panagrolaimomorpha</taxon>
        <taxon>Panagrolaimoidea</taxon>
        <taxon>Panagrolaimidae</taxon>
        <taxon>Panagrolaimus</taxon>
    </lineage>
</organism>
<evidence type="ECO:0000313" key="2">
    <source>
        <dbReference type="WBParaSite" id="JU765_v2.g17080.t1"/>
    </source>
</evidence>
<dbReference type="WBParaSite" id="JU765_v2.g17080.t1">
    <property type="protein sequence ID" value="JU765_v2.g17080.t1"/>
    <property type="gene ID" value="JU765_v2.g17080"/>
</dbReference>
<reference evidence="2" key="1">
    <citation type="submission" date="2022-11" db="UniProtKB">
        <authorList>
            <consortium name="WormBaseParasite"/>
        </authorList>
    </citation>
    <scope>IDENTIFICATION</scope>
</reference>
<accession>A0AC34QK73</accession>
<sequence length="332" mass="37486">MDSVFNFFDKKKSAEDVRPLAKLSLFVKPPTEAENEAEKVTNHFLSRLNNNLGSQLNTPNLTYQMAMINQAFGQANDQNSQDLTGTLIQKEVKHLQDVGVPDSATRVEFVNDLINSNQRTEDNFVHPSATTSGPSAFHRPTSSSFVFNEDTVAVHQNDSAVIGQNNQSLRDASRHDIELNGSEDEYIDVVNFTPPPPTVENIEDEVEHGTKDDTISGVVDEKMANPLEIKWEPIINSEIFNTDSLVRPTPRKLKAKSNLTSSCPSPEESEKKHRKHREHKRDPSKPKKSHKSKMEKEPIKSENARDGRQFDLIGRDPYTLKLRLRVKKPHLS</sequence>
<protein>
    <submittedName>
        <fullName evidence="2">Uncharacterized protein</fullName>
    </submittedName>
</protein>
<name>A0AC34QK73_9BILA</name>